<evidence type="ECO:0000259" key="8">
    <source>
        <dbReference type="PROSITE" id="PS50835"/>
    </source>
</evidence>
<protein>
    <recommendedName>
        <fullName evidence="8">Ig-like domain-containing protein</fullName>
    </recommendedName>
</protein>
<dbReference type="InterPro" id="IPR013106">
    <property type="entry name" value="Ig_V-set"/>
</dbReference>
<sequence length="282" mass="30784">MASFGENIFLCLIVSIFVTSGLIIFILSVSISVKTSQKTVDSNDKHPIGNLGEDAVLSCNYLTSTTQMVLASRVSITWEKEGLSEVVYQYDKGTVQLTGQSPRFKDRTQLFLDAIGKGNASLLVRTVRLSDEGVYYCSVSAPSGTGTAVVNFRVAAYSAPTFQLTNSTLTASALKWFPKPSVSWLDANGNIVNTSDTEFFSNSIGINQLMSSLQPIKRFEIYTCIIQNQLVKAVSTATVTDNSISSRTFFSFTTSAASPILQIRWHFLASTASFSVFVYQLT</sequence>
<dbReference type="InterPro" id="IPR007110">
    <property type="entry name" value="Ig-like_dom"/>
</dbReference>
<keyword evidence="3 7" id="KW-0472">Membrane</keyword>
<dbReference type="PANTHER" id="PTHR24100">
    <property type="entry name" value="BUTYROPHILIN"/>
    <property type="match status" value="1"/>
</dbReference>
<dbReference type="AlphaFoldDB" id="A0ABD0VZ55"/>
<dbReference type="InterPro" id="IPR036179">
    <property type="entry name" value="Ig-like_dom_sf"/>
</dbReference>
<evidence type="ECO:0000313" key="9">
    <source>
        <dbReference type="EMBL" id="KAL0963602.1"/>
    </source>
</evidence>
<evidence type="ECO:0000256" key="1">
    <source>
        <dbReference type="ARBA" id="ARBA00004370"/>
    </source>
</evidence>
<dbReference type="PANTHER" id="PTHR24100:SF0">
    <property type="entry name" value="V-SET DOMAIN-CONTAINING T-CELL ACTIVATION INHIBITOR 1"/>
    <property type="match status" value="1"/>
</dbReference>
<dbReference type="Gene3D" id="2.60.40.10">
    <property type="entry name" value="Immunoglobulins"/>
    <property type="match status" value="2"/>
</dbReference>
<name>A0ABD0VZ55_UMBPY</name>
<proteinExistence type="predicted"/>
<gene>
    <name evidence="9" type="ORF">UPYG_G00308470</name>
</gene>
<dbReference type="Pfam" id="PF07686">
    <property type="entry name" value="V-set"/>
    <property type="match status" value="1"/>
</dbReference>
<dbReference type="GO" id="GO:1903037">
    <property type="term" value="P:regulation of leukocyte cell-cell adhesion"/>
    <property type="evidence" value="ECO:0007669"/>
    <property type="project" value="UniProtKB-ARBA"/>
</dbReference>
<keyword evidence="7" id="KW-0812">Transmembrane</keyword>
<evidence type="ECO:0000256" key="5">
    <source>
        <dbReference type="ARBA" id="ARBA00023180"/>
    </source>
</evidence>
<feature type="transmembrane region" description="Helical" evidence="7">
    <location>
        <begin position="7"/>
        <end position="29"/>
    </location>
</feature>
<dbReference type="SMART" id="SM00409">
    <property type="entry name" value="IG"/>
    <property type="match status" value="1"/>
</dbReference>
<accession>A0ABD0VZ55</accession>
<dbReference type="InterPro" id="IPR050504">
    <property type="entry name" value="IgSF_BTN/MOG"/>
</dbReference>
<comment type="caution">
    <text evidence="9">The sequence shown here is derived from an EMBL/GenBank/DDBJ whole genome shotgun (WGS) entry which is preliminary data.</text>
</comment>
<dbReference type="SUPFAM" id="SSF48726">
    <property type="entry name" value="Immunoglobulin"/>
    <property type="match status" value="2"/>
</dbReference>
<keyword evidence="2" id="KW-0732">Signal</keyword>
<keyword evidence="6" id="KW-0393">Immunoglobulin domain</keyword>
<keyword evidence="4" id="KW-1015">Disulfide bond</keyword>
<evidence type="ECO:0000256" key="6">
    <source>
        <dbReference type="ARBA" id="ARBA00023319"/>
    </source>
</evidence>
<comment type="subcellular location">
    <subcellularLocation>
        <location evidence="1">Membrane</location>
    </subcellularLocation>
</comment>
<evidence type="ECO:0000256" key="4">
    <source>
        <dbReference type="ARBA" id="ARBA00023157"/>
    </source>
</evidence>
<dbReference type="Proteomes" id="UP001557470">
    <property type="component" value="Unassembled WGS sequence"/>
</dbReference>
<dbReference type="EMBL" id="JAGEUA010000010">
    <property type="protein sequence ID" value="KAL0963602.1"/>
    <property type="molecule type" value="Genomic_DNA"/>
</dbReference>
<evidence type="ECO:0000256" key="2">
    <source>
        <dbReference type="ARBA" id="ARBA00022729"/>
    </source>
</evidence>
<dbReference type="InterPro" id="IPR003599">
    <property type="entry name" value="Ig_sub"/>
</dbReference>
<evidence type="ECO:0000313" key="10">
    <source>
        <dbReference type="Proteomes" id="UP001557470"/>
    </source>
</evidence>
<dbReference type="GO" id="GO:0016020">
    <property type="term" value="C:membrane"/>
    <property type="evidence" value="ECO:0007669"/>
    <property type="project" value="UniProtKB-SubCell"/>
</dbReference>
<dbReference type="GO" id="GO:0050863">
    <property type="term" value="P:regulation of T cell activation"/>
    <property type="evidence" value="ECO:0007669"/>
    <property type="project" value="UniProtKB-ARBA"/>
</dbReference>
<dbReference type="SMART" id="SM00406">
    <property type="entry name" value="IGv"/>
    <property type="match status" value="1"/>
</dbReference>
<keyword evidence="5" id="KW-0325">Glycoprotein</keyword>
<keyword evidence="10" id="KW-1185">Reference proteome</keyword>
<dbReference type="FunFam" id="2.60.40.10:FF:000142">
    <property type="entry name" value="V-set domain-containing T-cell activation inhibitor 1"/>
    <property type="match status" value="1"/>
</dbReference>
<dbReference type="PROSITE" id="PS50835">
    <property type="entry name" value="IG_LIKE"/>
    <property type="match status" value="1"/>
</dbReference>
<organism evidence="9 10">
    <name type="scientific">Umbra pygmaea</name>
    <name type="common">Eastern mudminnow</name>
    <dbReference type="NCBI Taxonomy" id="75934"/>
    <lineage>
        <taxon>Eukaryota</taxon>
        <taxon>Metazoa</taxon>
        <taxon>Chordata</taxon>
        <taxon>Craniata</taxon>
        <taxon>Vertebrata</taxon>
        <taxon>Euteleostomi</taxon>
        <taxon>Actinopterygii</taxon>
        <taxon>Neopterygii</taxon>
        <taxon>Teleostei</taxon>
        <taxon>Protacanthopterygii</taxon>
        <taxon>Esociformes</taxon>
        <taxon>Umbridae</taxon>
        <taxon>Umbra</taxon>
    </lineage>
</organism>
<dbReference type="InterPro" id="IPR013783">
    <property type="entry name" value="Ig-like_fold"/>
</dbReference>
<evidence type="ECO:0000256" key="7">
    <source>
        <dbReference type="SAM" id="Phobius"/>
    </source>
</evidence>
<keyword evidence="7" id="KW-1133">Transmembrane helix</keyword>
<evidence type="ECO:0000256" key="3">
    <source>
        <dbReference type="ARBA" id="ARBA00023136"/>
    </source>
</evidence>
<feature type="domain" description="Ig-like" evidence="8">
    <location>
        <begin position="52"/>
        <end position="155"/>
    </location>
</feature>
<reference evidence="9 10" key="1">
    <citation type="submission" date="2024-06" db="EMBL/GenBank/DDBJ databases">
        <authorList>
            <person name="Pan Q."/>
            <person name="Wen M."/>
            <person name="Jouanno E."/>
            <person name="Zahm M."/>
            <person name="Klopp C."/>
            <person name="Cabau C."/>
            <person name="Louis A."/>
            <person name="Berthelot C."/>
            <person name="Parey E."/>
            <person name="Roest Crollius H."/>
            <person name="Montfort J."/>
            <person name="Robinson-Rechavi M."/>
            <person name="Bouchez O."/>
            <person name="Lampietro C."/>
            <person name="Lopez Roques C."/>
            <person name="Donnadieu C."/>
            <person name="Postlethwait J."/>
            <person name="Bobe J."/>
            <person name="Verreycken H."/>
            <person name="Guiguen Y."/>
        </authorList>
    </citation>
    <scope>NUCLEOTIDE SEQUENCE [LARGE SCALE GENOMIC DNA]</scope>
    <source>
        <strain evidence="9">Up_M1</strain>
        <tissue evidence="9">Testis</tissue>
    </source>
</reference>